<evidence type="ECO:0000256" key="6">
    <source>
        <dbReference type="ARBA" id="ARBA00022676"/>
    </source>
</evidence>
<keyword evidence="8" id="KW-0812">Transmembrane</keyword>
<keyword evidence="9" id="KW-0479">Metal-binding</keyword>
<name>A9V3T7_MONBE</name>
<evidence type="ECO:0000256" key="19">
    <source>
        <dbReference type="ARBA" id="ARBA00033291"/>
    </source>
</evidence>
<comment type="similarity">
    <text evidence="4">Belongs to the glycosyltransferase 49 family.</text>
</comment>
<organism evidence="22 23">
    <name type="scientific">Monosiga brevicollis</name>
    <name type="common">Choanoflagellate</name>
    <dbReference type="NCBI Taxonomy" id="81824"/>
    <lineage>
        <taxon>Eukaryota</taxon>
        <taxon>Choanoflagellata</taxon>
        <taxon>Craspedida</taxon>
        <taxon>Salpingoecidae</taxon>
        <taxon>Monosiga</taxon>
    </lineage>
</organism>
<keyword evidence="7" id="KW-0808">Transferase</keyword>
<evidence type="ECO:0000256" key="8">
    <source>
        <dbReference type="ARBA" id="ARBA00022692"/>
    </source>
</evidence>
<reference evidence="22 23" key="1">
    <citation type="journal article" date="2008" name="Nature">
        <title>The genome of the choanoflagellate Monosiga brevicollis and the origin of metazoans.</title>
        <authorList>
            <consortium name="JGI Sequencing"/>
            <person name="King N."/>
            <person name="Westbrook M.J."/>
            <person name="Young S.L."/>
            <person name="Kuo A."/>
            <person name="Abedin M."/>
            <person name="Chapman J."/>
            <person name="Fairclough S."/>
            <person name="Hellsten U."/>
            <person name="Isogai Y."/>
            <person name="Letunic I."/>
            <person name="Marr M."/>
            <person name="Pincus D."/>
            <person name="Putnam N."/>
            <person name="Rokas A."/>
            <person name="Wright K.J."/>
            <person name="Zuzow R."/>
            <person name="Dirks W."/>
            <person name="Good M."/>
            <person name="Goodstein D."/>
            <person name="Lemons D."/>
            <person name="Li W."/>
            <person name="Lyons J.B."/>
            <person name="Morris A."/>
            <person name="Nichols S."/>
            <person name="Richter D.J."/>
            <person name="Salamov A."/>
            <person name="Bork P."/>
            <person name="Lim W.A."/>
            <person name="Manning G."/>
            <person name="Miller W.T."/>
            <person name="McGinnis W."/>
            <person name="Shapiro H."/>
            <person name="Tjian R."/>
            <person name="Grigoriev I.V."/>
            <person name="Rokhsar D."/>
        </authorList>
    </citation>
    <scope>NUCLEOTIDE SEQUENCE [LARGE SCALE GENOMIC DNA]</scope>
    <source>
        <strain evidence="23">MX1 / ATCC 50154</strain>
    </source>
</reference>
<evidence type="ECO:0000256" key="1">
    <source>
        <dbReference type="ARBA" id="ARBA00001936"/>
    </source>
</evidence>
<dbReference type="Proteomes" id="UP000001357">
    <property type="component" value="Unassembled WGS sequence"/>
</dbReference>
<evidence type="ECO:0000256" key="3">
    <source>
        <dbReference type="ARBA" id="ARBA00004922"/>
    </source>
</evidence>
<dbReference type="Pfam" id="PF13896">
    <property type="entry name" value="Glyco_transf_49"/>
    <property type="match status" value="1"/>
</dbReference>
<dbReference type="GO" id="GO:0046872">
    <property type="term" value="F:metal ion binding"/>
    <property type="evidence" value="ECO:0007669"/>
    <property type="project" value="UniProtKB-KW"/>
</dbReference>
<comment type="pathway">
    <text evidence="3">Protein modification; protein glycosylation.</text>
</comment>
<dbReference type="PANTHER" id="PTHR46420">
    <property type="entry name" value="BETA-1,4-GLUCURONYLTRANSFERASE 1"/>
    <property type="match status" value="1"/>
</dbReference>
<evidence type="ECO:0000256" key="10">
    <source>
        <dbReference type="ARBA" id="ARBA00022968"/>
    </source>
</evidence>
<feature type="chain" id="PRO_5002742646" description="Beta-1,4-glucuronyltransferase 1" evidence="21">
    <location>
        <begin position="23"/>
        <end position="434"/>
    </location>
</feature>
<dbReference type="GO" id="GO:0000139">
    <property type="term" value="C:Golgi membrane"/>
    <property type="evidence" value="ECO:0007669"/>
    <property type="project" value="UniProtKB-SubCell"/>
</dbReference>
<evidence type="ECO:0000256" key="15">
    <source>
        <dbReference type="ARBA" id="ARBA00023211"/>
    </source>
</evidence>
<evidence type="ECO:0000256" key="16">
    <source>
        <dbReference type="ARBA" id="ARBA00030723"/>
    </source>
</evidence>
<feature type="signal peptide" evidence="21">
    <location>
        <begin position="1"/>
        <end position="22"/>
    </location>
</feature>
<proteinExistence type="inferred from homology"/>
<dbReference type="InParanoid" id="A9V3T7"/>
<keyword evidence="12" id="KW-0333">Golgi apparatus</keyword>
<keyword evidence="15" id="KW-0464">Manganese</keyword>
<evidence type="ECO:0000256" key="18">
    <source>
        <dbReference type="ARBA" id="ARBA00032181"/>
    </source>
</evidence>
<evidence type="ECO:0000256" key="13">
    <source>
        <dbReference type="ARBA" id="ARBA00023136"/>
    </source>
</evidence>
<dbReference type="GO" id="GO:0035269">
    <property type="term" value="P:protein O-linked glycosylation via mannose"/>
    <property type="evidence" value="ECO:0000318"/>
    <property type="project" value="GO_Central"/>
</dbReference>
<evidence type="ECO:0000313" key="23">
    <source>
        <dbReference type="Proteomes" id="UP000001357"/>
    </source>
</evidence>
<comment type="catalytic activity">
    <reaction evidence="20">
        <text>3-O-[beta-D-Xyl-(1-&gt;4)-Rib-ol-P-Rib-ol-P-3-beta-D-GalNAc-(1-&gt;3)-beta-D-GlcNAc-(1-&gt;4)-(O-6-P-alpha-D-Man)]-Thr-[protein] + UDP-alpha-D-glucuronate = 3-O-[beta-D-GlcA-(1-&gt;3)-beta-D-Xyl-(1-&gt;4)-Rib-ol-P-Rib-ol-P-3-beta-D-GalNAc-(1-&gt;3)-beta-D-GlcNAc-(1-&gt;4)-(O-6-P-alpha-D-Man)]-Thr-[protein] + UDP + H(+)</text>
        <dbReference type="Rhea" id="RHEA:46860"/>
        <dbReference type="Rhea" id="RHEA-COMP:15023"/>
        <dbReference type="Rhea" id="RHEA-COMP:17482"/>
        <dbReference type="ChEBI" id="CHEBI:15378"/>
        <dbReference type="ChEBI" id="CHEBI:58052"/>
        <dbReference type="ChEBI" id="CHEBI:58223"/>
        <dbReference type="ChEBI" id="CHEBI:142405"/>
        <dbReference type="ChEBI" id="CHEBI:177336"/>
    </reaction>
</comment>
<keyword evidence="23" id="KW-1185">Reference proteome</keyword>
<dbReference type="InterPro" id="IPR043189">
    <property type="entry name" value="B4GAT1"/>
</dbReference>
<dbReference type="GO" id="GO:0015020">
    <property type="term" value="F:glucuronosyltransferase activity"/>
    <property type="evidence" value="ECO:0000318"/>
    <property type="project" value="GO_Central"/>
</dbReference>
<evidence type="ECO:0000256" key="14">
    <source>
        <dbReference type="ARBA" id="ARBA00023180"/>
    </source>
</evidence>
<sequence length="434" mass="48758">MRASSVVRLMLVLLVLLGGALWLHQQALPALVENPPVLALSSLETALATFCGANPRCSADLAQHVAHLPDFAAEQDDDDYLSLRWATPTAVSTGQLTLCTQSSLDQVPHLLDTLSAFDGPVTIAIFSAAPVAKEALAVVWAKLASCHPDIGTRVAARYTMHRDTHQQLLDLSPDQAEVSAMDLARQLALLPCTVDSLVSSLRMWTQAGANYELTLQTTQVPYPNNLLRNLARDQATTLFTMVLDVDIVPSHNIAKAVEQAVAAHHGSYTRLAFVVPAFELDTSTATTMPAHRDELLQMLEAGTARPFYQEVCWKCQRHTNYEKWQQGPMQITELEYEVSWHDPWEPFYIARERSCPRYDVRFRQYGFNRISQVCHMHMLNYRFVVLYQAFVVHAGWKRPGAFHASKQADLDRNRDLFRQMKRELRAHIPQGPSC</sequence>
<evidence type="ECO:0000256" key="7">
    <source>
        <dbReference type="ARBA" id="ARBA00022679"/>
    </source>
</evidence>
<protein>
    <recommendedName>
        <fullName evidence="5">Beta-1,4-glucuronyltransferase 1</fullName>
    </recommendedName>
    <alternativeName>
        <fullName evidence="16">I-beta-1,3-N-acetylglucosaminyltransferase</fullName>
    </alternativeName>
    <alternativeName>
        <fullName evidence="19">N-acetyllactosaminide beta-1,3-N-acetylglucosaminyltransferase</fullName>
    </alternativeName>
    <alternativeName>
        <fullName evidence="17">Poly-N-acetyllactosamine extension enzyme</fullName>
    </alternativeName>
    <alternativeName>
        <fullName evidence="18">UDP-GlcNAc:betaGal beta-1,3-N-acetylglucosaminyltransferase 1</fullName>
    </alternativeName>
</protein>
<evidence type="ECO:0000256" key="20">
    <source>
        <dbReference type="ARBA" id="ARBA00047852"/>
    </source>
</evidence>
<comment type="cofactor">
    <cofactor evidence="1">
        <name>Mn(2+)</name>
        <dbReference type="ChEBI" id="CHEBI:29035"/>
    </cofactor>
</comment>
<accession>A9V3T7</accession>
<evidence type="ECO:0000256" key="2">
    <source>
        <dbReference type="ARBA" id="ARBA00004323"/>
    </source>
</evidence>
<dbReference type="PANTHER" id="PTHR46420:SF1">
    <property type="entry name" value="BETA-1,4-GLUCURONYLTRANSFERASE 1"/>
    <property type="match status" value="1"/>
</dbReference>
<evidence type="ECO:0000256" key="11">
    <source>
        <dbReference type="ARBA" id="ARBA00022989"/>
    </source>
</evidence>
<evidence type="ECO:0000256" key="21">
    <source>
        <dbReference type="SAM" id="SignalP"/>
    </source>
</evidence>
<evidence type="ECO:0000313" key="22">
    <source>
        <dbReference type="EMBL" id="EDQ87765.1"/>
    </source>
</evidence>
<keyword evidence="14" id="KW-0325">Glycoprotein</keyword>
<dbReference type="OMA" id="NMKGKFD"/>
<gene>
    <name evidence="22" type="ORF">MONBRDRAFT_26884</name>
</gene>
<dbReference type="eggNOG" id="KOG3765">
    <property type="taxonomic scope" value="Eukaryota"/>
</dbReference>
<evidence type="ECO:0000256" key="4">
    <source>
        <dbReference type="ARBA" id="ARBA00008539"/>
    </source>
</evidence>
<dbReference type="EMBL" id="CH991557">
    <property type="protein sequence ID" value="EDQ87765.1"/>
    <property type="molecule type" value="Genomic_DNA"/>
</dbReference>
<keyword evidence="13" id="KW-0472">Membrane</keyword>
<dbReference type="FunCoup" id="A9V3T7">
    <property type="interactions" value="135"/>
</dbReference>
<keyword evidence="21" id="KW-0732">Signal</keyword>
<evidence type="ECO:0000256" key="12">
    <source>
        <dbReference type="ARBA" id="ARBA00023034"/>
    </source>
</evidence>
<keyword evidence="11" id="KW-1133">Transmembrane helix</keyword>
<dbReference type="KEGG" id="mbr:MONBRDRAFT_26884"/>
<evidence type="ECO:0000256" key="9">
    <source>
        <dbReference type="ARBA" id="ARBA00022723"/>
    </source>
</evidence>
<dbReference type="STRING" id="81824.A9V3T7"/>
<evidence type="ECO:0000256" key="5">
    <source>
        <dbReference type="ARBA" id="ARBA00017962"/>
    </source>
</evidence>
<comment type="subcellular location">
    <subcellularLocation>
        <location evidence="2">Golgi apparatus membrane</location>
        <topology evidence="2">Single-pass type II membrane protein</topology>
    </subcellularLocation>
</comment>
<dbReference type="AlphaFoldDB" id="A9V3T7"/>
<keyword evidence="10" id="KW-0735">Signal-anchor</keyword>
<dbReference type="UniPathway" id="UPA00378"/>
<dbReference type="GeneID" id="5892642"/>
<keyword evidence="6" id="KW-0328">Glycosyltransferase</keyword>
<dbReference type="RefSeq" id="XP_001747298.1">
    <property type="nucleotide sequence ID" value="XM_001747246.1"/>
</dbReference>
<dbReference type="GO" id="GO:0005794">
    <property type="term" value="C:Golgi apparatus"/>
    <property type="evidence" value="ECO:0000318"/>
    <property type="project" value="GO_Central"/>
</dbReference>
<evidence type="ECO:0000256" key="17">
    <source>
        <dbReference type="ARBA" id="ARBA00032175"/>
    </source>
</evidence>